<organism evidence="3 4">
    <name type="scientific">Allacma fusca</name>
    <dbReference type="NCBI Taxonomy" id="39272"/>
    <lineage>
        <taxon>Eukaryota</taxon>
        <taxon>Metazoa</taxon>
        <taxon>Ecdysozoa</taxon>
        <taxon>Arthropoda</taxon>
        <taxon>Hexapoda</taxon>
        <taxon>Collembola</taxon>
        <taxon>Symphypleona</taxon>
        <taxon>Sminthuridae</taxon>
        <taxon>Allacma</taxon>
    </lineage>
</organism>
<keyword evidence="4" id="KW-1185">Reference proteome</keyword>
<name>A0A8J2M8J1_9HEXA</name>
<comment type="subunit">
    <text evidence="1">Component of the Mediator complex.</text>
</comment>
<comment type="similarity">
    <text evidence="1">Belongs to the Mediator complex subunit 15 family.</text>
</comment>
<proteinExistence type="inferred from homology"/>
<comment type="function">
    <text evidence="1">Component of the Mediator complex, a coactivator involved in the regulated transcription of nearly all RNA polymerase II-dependent genes. Mediator functions as a bridge to convey information from gene-specific regulatory proteins to the basal RNA polymerase II transcription machinery. Mediator is recruited to promoters by direct interactions with regulatory proteins and serves as a scaffold for the assembly of a functional preinitiation complex with RNA polymerase II and the general transcription factors.</text>
</comment>
<reference evidence="3" key="1">
    <citation type="submission" date="2021-06" db="EMBL/GenBank/DDBJ databases">
        <authorList>
            <person name="Hodson N. C."/>
            <person name="Mongue J. A."/>
            <person name="Jaron S. K."/>
        </authorList>
    </citation>
    <scope>NUCLEOTIDE SEQUENCE</scope>
</reference>
<dbReference type="Proteomes" id="UP000708208">
    <property type="component" value="Unassembled WGS sequence"/>
</dbReference>
<keyword evidence="1" id="KW-0805">Transcription regulation</keyword>
<evidence type="ECO:0000259" key="2">
    <source>
        <dbReference type="Pfam" id="PF09606"/>
    </source>
</evidence>
<evidence type="ECO:0000256" key="1">
    <source>
        <dbReference type="RuleBase" id="RU364148"/>
    </source>
</evidence>
<protein>
    <recommendedName>
        <fullName evidence="1">Mediator of RNA polymerase II transcription subunit 15</fullName>
    </recommendedName>
    <alternativeName>
        <fullName evidence="1">Mediator complex subunit 15</fullName>
    </alternativeName>
</protein>
<dbReference type="GO" id="GO:0005634">
    <property type="term" value="C:nucleus"/>
    <property type="evidence" value="ECO:0007669"/>
    <property type="project" value="UniProtKB-SubCell"/>
</dbReference>
<dbReference type="EMBL" id="CAJVCH010570045">
    <property type="protein sequence ID" value="CAG7833870.1"/>
    <property type="molecule type" value="Genomic_DNA"/>
</dbReference>
<evidence type="ECO:0000313" key="3">
    <source>
        <dbReference type="EMBL" id="CAG7833870.1"/>
    </source>
</evidence>
<dbReference type="AlphaFoldDB" id="A0A8J2M8J1"/>
<dbReference type="Pfam" id="PF09606">
    <property type="entry name" value="Med15_N"/>
    <property type="match status" value="1"/>
</dbReference>
<feature type="domain" description="Mediator of RNA polymerase II transcription subunit 15 N-terminal" evidence="2">
    <location>
        <begin position="6"/>
        <end position="74"/>
    </location>
</feature>
<gene>
    <name evidence="1" type="primary">MED15</name>
    <name evidence="3" type="ORF">AFUS01_LOCUS43444</name>
</gene>
<keyword evidence="1" id="KW-0804">Transcription</keyword>
<keyword evidence="1" id="KW-0539">Nucleus</keyword>
<comment type="caution">
    <text evidence="3">The sequence shown here is derived from an EMBL/GenBank/DDBJ whole genome shotgun (WGS) entry which is preliminary data.</text>
</comment>
<sequence>MCPAEKNWWKTYTFRQYIARKIQDAILDRDAPYVENAAEMEKRIFRRSKNKDNYFSLVMHLLKRIRRKGAKQQEMTVLTDHRPFTLEDMDDSKLDINDENETTAEELSDLKDLSYQLWSMSTDSQGMFSIPSCSYQTHNFIM</sequence>
<evidence type="ECO:0000313" key="4">
    <source>
        <dbReference type="Proteomes" id="UP000708208"/>
    </source>
</evidence>
<keyword evidence="1" id="KW-0010">Activator</keyword>
<accession>A0A8J2M8J1</accession>
<dbReference type="InterPro" id="IPR019087">
    <property type="entry name" value="Med15_N"/>
</dbReference>
<comment type="subcellular location">
    <subcellularLocation>
        <location evidence="1">Nucleus</location>
    </subcellularLocation>
</comment>